<proteinExistence type="predicted"/>
<organism evidence="2 3">
    <name type="scientific">Hymenobacter ginkgonis</name>
    <dbReference type="NCBI Taxonomy" id="2682976"/>
    <lineage>
        <taxon>Bacteria</taxon>
        <taxon>Pseudomonadati</taxon>
        <taxon>Bacteroidota</taxon>
        <taxon>Cytophagia</taxon>
        <taxon>Cytophagales</taxon>
        <taxon>Hymenobacteraceae</taxon>
        <taxon>Hymenobacter</taxon>
    </lineage>
</organism>
<feature type="signal peptide" evidence="1">
    <location>
        <begin position="1"/>
        <end position="22"/>
    </location>
</feature>
<feature type="chain" id="PRO_5029888656" evidence="1">
    <location>
        <begin position="23"/>
        <end position="245"/>
    </location>
</feature>
<protein>
    <submittedName>
        <fullName evidence="2">Uncharacterized protein</fullName>
    </submittedName>
</protein>
<dbReference type="Proteomes" id="UP000441336">
    <property type="component" value="Unassembled WGS sequence"/>
</dbReference>
<accession>A0A7K1TE98</accession>
<comment type="caution">
    <text evidence="2">The sequence shown here is derived from an EMBL/GenBank/DDBJ whole genome shotgun (WGS) entry which is preliminary data.</text>
</comment>
<evidence type="ECO:0000256" key="1">
    <source>
        <dbReference type="SAM" id="SignalP"/>
    </source>
</evidence>
<name>A0A7K1TE98_9BACT</name>
<reference evidence="2 3" key="1">
    <citation type="submission" date="2019-12" db="EMBL/GenBank/DDBJ databases">
        <title>Hymenobacter sp. HMF4947 Genome sequencing and assembly.</title>
        <authorList>
            <person name="Kang H."/>
            <person name="Cha I."/>
            <person name="Kim H."/>
            <person name="Joh K."/>
        </authorList>
    </citation>
    <scope>NUCLEOTIDE SEQUENCE [LARGE SCALE GENOMIC DNA]</scope>
    <source>
        <strain evidence="2 3">HMF4947</strain>
    </source>
</reference>
<keyword evidence="3" id="KW-1185">Reference proteome</keyword>
<keyword evidence="1" id="KW-0732">Signal</keyword>
<evidence type="ECO:0000313" key="3">
    <source>
        <dbReference type="Proteomes" id="UP000441336"/>
    </source>
</evidence>
<dbReference type="RefSeq" id="WP_157564718.1">
    <property type="nucleotide sequence ID" value="NZ_WQKZ01000002.1"/>
</dbReference>
<sequence>MKFYFLLLSGLLSGLASAPAHGQATARPDSSLVAASGQLRARYTAATQGESRLLNGMAYVDLTPAYIVGKPFFKTDRPQRGAIAYDGSYFERVPLLYEMSQDQVLLFDSVQAATIQLIKERVDFFDLDGHHFVRLRADSAQTIVAGFYDLLLAGPVQLLARRTKTATKGTAARGIGGSFVEDTRLLVQEHGRYHKVSKLGQVLKLFPDKKADLQKFARSNRLLFGADNREASLVAVLRYYTSLLR</sequence>
<gene>
    <name evidence="2" type="ORF">GO988_09830</name>
</gene>
<evidence type="ECO:0000313" key="2">
    <source>
        <dbReference type="EMBL" id="MVN76622.1"/>
    </source>
</evidence>
<dbReference type="EMBL" id="WQKZ01000002">
    <property type="protein sequence ID" value="MVN76622.1"/>
    <property type="molecule type" value="Genomic_DNA"/>
</dbReference>
<dbReference type="AlphaFoldDB" id="A0A7K1TE98"/>